<evidence type="ECO:0000256" key="2">
    <source>
        <dbReference type="SAM" id="MobiDB-lite"/>
    </source>
</evidence>
<keyword evidence="4" id="KW-1185">Reference proteome</keyword>
<evidence type="ECO:0000313" key="3">
    <source>
        <dbReference type="EMBL" id="CAG7837924.1"/>
    </source>
</evidence>
<reference evidence="3" key="1">
    <citation type="submission" date="2021-06" db="EMBL/GenBank/DDBJ databases">
        <authorList>
            <person name="Hodson N. C."/>
            <person name="Mongue J. A."/>
            <person name="Jaron S. K."/>
        </authorList>
    </citation>
    <scope>NUCLEOTIDE SEQUENCE</scope>
</reference>
<dbReference type="OrthoDB" id="338650at2759"/>
<dbReference type="GO" id="GO:0032958">
    <property type="term" value="P:inositol phosphate biosynthetic process"/>
    <property type="evidence" value="ECO:0007669"/>
    <property type="project" value="InterPro"/>
</dbReference>
<dbReference type="GO" id="GO:0000828">
    <property type="term" value="F:inositol hexakisphosphate kinase activity"/>
    <property type="evidence" value="ECO:0007669"/>
    <property type="project" value="TreeGrafter"/>
</dbReference>
<keyword evidence="1" id="KW-0418">Kinase</keyword>
<dbReference type="PANTHER" id="PTHR12400">
    <property type="entry name" value="INOSITOL POLYPHOSPHATE KINASE"/>
    <property type="match status" value="1"/>
</dbReference>
<proteinExistence type="inferred from homology"/>
<dbReference type="Proteomes" id="UP000708208">
    <property type="component" value="Unassembled WGS sequence"/>
</dbReference>
<sequence>MSIVNGVFAEKRILEDQESGSPVSGLFSYQWIINYLKSREEGKKIKSKMTEFPPLQCSAAFVPWLMRVAAERDIDLNAKLLQNNSTTKKTKKSAVAWLKSASSSSSSSNSSPNTMDLLQLLAINALEFTAPASAAFFLQPPSSSSVTSSNSSTAPSSTNSSSSCSSSCSSEGKSSEDSATQQQQHINNHHISNRRPFVQLSGHPGCFAPAGPSTLWKKQADGSYETKVYEYLSNSDDPMASIIPTFHSRTEWNGETFLEIEDLLTGFDHNPHVMDLKIGLRTFLESEVTNSSERSDLYQKMVKVDPLAPTEKEHIAKAVTKLRYMQFREEQSSTSSLGFRIEAIKFPNSIEPMSDLKTVKTESQVRNIMSKFLPTDPTLRSDLIERLKIIRTKLENSQFFKNHEVIGSSVLIIYDSHRVGAWIIDFAKTVQRPVSISHRKFWQMGNHEDGYLIGLDNLIRIASGAS</sequence>
<accession>A0A8J2LS59</accession>
<comment type="caution">
    <text evidence="3">The sequence shown here is derived from an EMBL/GenBank/DDBJ whole genome shotgun (WGS) entry which is preliminary data.</text>
</comment>
<keyword evidence="1" id="KW-0808">Transferase</keyword>
<dbReference type="EC" id="2.7.-.-" evidence="1"/>
<organism evidence="3 4">
    <name type="scientific">Allacma fusca</name>
    <dbReference type="NCBI Taxonomy" id="39272"/>
    <lineage>
        <taxon>Eukaryota</taxon>
        <taxon>Metazoa</taxon>
        <taxon>Ecdysozoa</taxon>
        <taxon>Arthropoda</taxon>
        <taxon>Hexapoda</taxon>
        <taxon>Collembola</taxon>
        <taxon>Symphypleona</taxon>
        <taxon>Sminthuridae</taxon>
        <taxon>Allacma</taxon>
    </lineage>
</organism>
<dbReference type="GO" id="GO:0005737">
    <property type="term" value="C:cytoplasm"/>
    <property type="evidence" value="ECO:0007669"/>
    <property type="project" value="TreeGrafter"/>
</dbReference>
<dbReference type="GO" id="GO:0046854">
    <property type="term" value="P:phosphatidylinositol phosphate biosynthetic process"/>
    <property type="evidence" value="ECO:0007669"/>
    <property type="project" value="TreeGrafter"/>
</dbReference>
<comment type="similarity">
    <text evidence="1">Belongs to the inositol phosphokinase (IPK) family.</text>
</comment>
<feature type="region of interest" description="Disordered" evidence="2">
    <location>
        <begin position="145"/>
        <end position="185"/>
    </location>
</feature>
<dbReference type="GO" id="GO:0005634">
    <property type="term" value="C:nucleus"/>
    <property type="evidence" value="ECO:0007669"/>
    <property type="project" value="TreeGrafter"/>
</dbReference>
<dbReference type="PANTHER" id="PTHR12400:SF26">
    <property type="entry name" value="KINASE"/>
    <property type="match status" value="1"/>
</dbReference>
<dbReference type="EMBL" id="CAJVCH010571594">
    <property type="protein sequence ID" value="CAG7837924.1"/>
    <property type="molecule type" value="Genomic_DNA"/>
</dbReference>
<name>A0A8J2LS59_9HEXA</name>
<dbReference type="Pfam" id="PF03770">
    <property type="entry name" value="IPK"/>
    <property type="match status" value="1"/>
</dbReference>
<evidence type="ECO:0000256" key="1">
    <source>
        <dbReference type="RuleBase" id="RU363090"/>
    </source>
</evidence>
<dbReference type="InterPro" id="IPR005522">
    <property type="entry name" value="IPK"/>
</dbReference>
<gene>
    <name evidence="3" type="ORF">AFUS01_LOCUS46958</name>
</gene>
<dbReference type="AlphaFoldDB" id="A0A8J2LS59"/>
<evidence type="ECO:0000313" key="4">
    <source>
        <dbReference type="Proteomes" id="UP000708208"/>
    </source>
</evidence>
<protein>
    <recommendedName>
        <fullName evidence="1">Kinase</fullName>
        <ecNumber evidence="1">2.7.-.-</ecNumber>
    </recommendedName>
</protein>